<keyword evidence="7" id="KW-1185">Reference proteome</keyword>
<dbReference type="RefSeq" id="WP_173500735.1">
    <property type="nucleotide sequence ID" value="NZ_JABSOD010000006.1"/>
</dbReference>
<dbReference type="Pfam" id="PF13545">
    <property type="entry name" value="HTH_Crp_2"/>
    <property type="match status" value="1"/>
</dbReference>
<evidence type="ECO:0000256" key="3">
    <source>
        <dbReference type="ARBA" id="ARBA00023163"/>
    </source>
</evidence>
<dbReference type="SUPFAM" id="SSF46785">
    <property type="entry name" value="Winged helix' DNA-binding domain"/>
    <property type="match status" value="1"/>
</dbReference>
<protein>
    <submittedName>
        <fullName evidence="6">Fumarate/nitrate reduction transcriptional regulator Fnr</fullName>
    </submittedName>
</protein>
<dbReference type="SUPFAM" id="SSF51206">
    <property type="entry name" value="cAMP-binding domain-like"/>
    <property type="match status" value="1"/>
</dbReference>
<keyword evidence="2" id="KW-0238">DNA-binding</keyword>
<dbReference type="CDD" id="cd00038">
    <property type="entry name" value="CAP_ED"/>
    <property type="match status" value="1"/>
</dbReference>
<feature type="domain" description="HTH crp-type" evidence="5">
    <location>
        <begin position="153"/>
        <end position="226"/>
    </location>
</feature>
<dbReference type="InterPro" id="IPR036390">
    <property type="entry name" value="WH_DNA-bd_sf"/>
</dbReference>
<dbReference type="GO" id="GO:0003677">
    <property type="term" value="F:DNA binding"/>
    <property type="evidence" value="ECO:0007669"/>
    <property type="project" value="UniProtKB-KW"/>
</dbReference>
<evidence type="ECO:0000256" key="2">
    <source>
        <dbReference type="ARBA" id="ARBA00023125"/>
    </source>
</evidence>
<dbReference type="InterPro" id="IPR036388">
    <property type="entry name" value="WH-like_DNA-bd_sf"/>
</dbReference>
<proteinExistence type="predicted"/>
<dbReference type="InterPro" id="IPR050397">
    <property type="entry name" value="Env_Response_Regulators"/>
</dbReference>
<dbReference type="GO" id="GO:0005829">
    <property type="term" value="C:cytosol"/>
    <property type="evidence" value="ECO:0007669"/>
    <property type="project" value="TreeGrafter"/>
</dbReference>
<evidence type="ECO:0000313" key="6">
    <source>
        <dbReference type="EMBL" id="NRQ42492.1"/>
    </source>
</evidence>
<dbReference type="PANTHER" id="PTHR24567">
    <property type="entry name" value="CRP FAMILY TRANSCRIPTIONAL REGULATORY PROTEIN"/>
    <property type="match status" value="1"/>
</dbReference>
<keyword evidence="3" id="KW-0804">Transcription</keyword>
<dbReference type="PRINTS" id="PR00034">
    <property type="entry name" value="HTHCRP"/>
</dbReference>
<dbReference type="FunFam" id="1.10.10.10:FF:000028">
    <property type="entry name" value="Fumarate/nitrate reduction transcriptional regulator Fnr"/>
    <property type="match status" value="1"/>
</dbReference>
<evidence type="ECO:0000259" key="5">
    <source>
        <dbReference type="PROSITE" id="PS51063"/>
    </source>
</evidence>
<dbReference type="InterPro" id="IPR018490">
    <property type="entry name" value="cNMP-bd_dom_sf"/>
</dbReference>
<dbReference type="SMART" id="SM00419">
    <property type="entry name" value="HTH_CRP"/>
    <property type="match status" value="1"/>
</dbReference>
<comment type="caution">
    <text evidence="6">The sequence shown here is derived from an EMBL/GenBank/DDBJ whole genome shotgun (WGS) entry which is preliminary data.</text>
</comment>
<evidence type="ECO:0000256" key="1">
    <source>
        <dbReference type="ARBA" id="ARBA00023015"/>
    </source>
</evidence>
<dbReference type="AlphaFoldDB" id="A0A7Y5AQ51"/>
<dbReference type="InterPro" id="IPR018335">
    <property type="entry name" value="Tscrpt_reg_HTH_Crp-type_CS"/>
</dbReference>
<sequence length="238" mass="26758">MTQRSAINCQDCGFSQLCLPFSLNDTEMTKLDDIIQRKRPLHKGDMLFEAGGVQKSLFAIRTGSFKTFTLTDQGEQQITGFHLPGDIVGFDGLHNQLHPSYAEALETAMVCEIPMPNLETLLDQLPRLRQQMMRLMSQDIQADQQMMLLLNRKTAEQKLATFLSQLAQRFANRGFSATEFRLTMTRSDIGNYLGLTVETISRLLSKLDKEELIQVDGKLITLKDQAALSKLGSLTAHC</sequence>
<dbReference type="InterPro" id="IPR012318">
    <property type="entry name" value="HTH_CRP"/>
</dbReference>
<dbReference type="Gene3D" id="2.60.120.10">
    <property type="entry name" value="Jelly Rolls"/>
    <property type="match status" value="1"/>
</dbReference>
<keyword evidence="1" id="KW-0805">Transcription regulation</keyword>
<evidence type="ECO:0000259" key="4">
    <source>
        <dbReference type="PROSITE" id="PS50042"/>
    </source>
</evidence>
<reference evidence="6 7" key="1">
    <citation type="submission" date="2020-06" db="EMBL/GenBank/DDBJ databases">
        <title>Rheinheimera sp. nov., a marine bacterium isolated from coastal.</title>
        <authorList>
            <person name="Yu Q."/>
            <person name="Qi Y."/>
            <person name="Pu J."/>
        </authorList>
    </citation>
    <scope>NUCLEOTIDE SEQUENCE [LARGE SCALE GENOMIC DNA]</scope>
    <source>
        <strain evidence="6 7">YQF-2</strain>
    </source>
</reference>
<dbReference type="PROSITE" id="PS51063">
    <property type="entry name" value="HTH_CRP_2"/>
    <property type="match status" value="1"/>
</dbReference>
<feature type="domain" description="Cyclic nucleotide-binding" evidence="4">
    <location>
        <begin position="19"/>
        <end position="89"/>
    </location>
</feature>
<dbReference type="NCBIfam" id="NF008365">
    <property type="entry name" value="PRK11161.1"/>
    <property type="match status" value="1"/>
</dbReference>
<gene>
    <name evidence="6" type="primary">fnr</name>
    <name evidence="6" type="ORF">HRH59_07885</name>
</gene>
<dbReference type="CDD" id="cd00092">
    <property type="entry name" value="HTH_CRP"/>
    <property type="match status" value="1"/>
</dbReference>
<evidence type="ECO:0000313" key="7">
    <source>
        <dbReference type="Proteomes" id="UP000523161"/>
    </source>
</evidence>
<dbReference type="InterPro" id="IPR014710">
    <property type="entry name" value="RmlC-like_jellyroll"/>
</dbReference>
<dbReference type="SMART" id="SM00100">
    <property type="entry name" value="cNMP"/>
    <property type="match status" value="1"/>
</dbReference>
<dbReference type="GO" id="GO:0003700">
    <property type="term" value="F:DNA-binding transcription factor activity"/>
    <property type="evidence" value="ECO:0007669"/>
    <property type="project" value="InterPro"/>
</dbReference>
<dbReference type="PANTHER" id="PTHR24567:SF75">
    <property type="entry name" value="FUMARATE AND NITRATE REDUCTION REGULATORY PROTEIN"/>
    <property type="match status" value="1"/>
</dbReference>
<dbReference type="PROSITE" id="PS00042">
    <property type="entry name" value="HTH_CRP_1"/>
    <property type="match status" value="1"/>
</dbReference>
<dbReference type="PROSITE" id="PS50042">
    <property type="entry name" value="CNMP_BINDING_3"/>
    <property type="match status" value="1"/>
</dbReference>
<dbReference type="FunFam" id="2.60.120.10:FF:000004">
    <property type="entry name" value="Fumarate/nitrate reduction transcriptional regulator Fnr"/>
    <property type="match status" value="1"/>
</dbReference>
<name>A0A7Y5AQ51_9GAMM</name>
<dbReference type="InterPro" id="IPR000595">
    <property type="entry name" value="cNMP-bd_dom"/>
</dbReference>
<organism evidence="6 7">
    <name type="scientific">Rheinheimera lutimaris</name>
    <dbReference type="NCBI Taxonomy" id="2740584"/>
    <lineage>
        <taxon>Bacteria</taxon>
        <taxon>Pseudomonadati</taxon>
        <taxon>Pseudomonadota</taxon>
        <taxon>Gammaproteobacteria</taxon>
        <taxon>Chromatiales</taxon>
        <taxon>Chromatiaceae</taxon>
        <taxon>Rheinheimera</taxon>
    </lineage>
</organism>
<accession>A0A7Y5AQ51</accession>
<dbReference type="Pfam" id="PF00027">
    <property type="entry name" value="cNMP_binding"/>
    <property type="match status" value="1"/>
</dbReference>
<dbReference type="EMBL" id="JABSOD010000006">
    <property type="protein sequence ID" value="NRQ42492.1"/>
    <property type="molecule type" value="Genomic_DNA"/>
</dbReference>
<dbReference type="Gene3D" id="1.10.10.10">
    <property type="entry name" value="Winged helix-like DNA-binding domain superfamily/Winged helix DNA-binding domain"/>
    <property type="match status" value="1"/>
</dbReference>
<dbReference type="Proteomes" id="UP000523161">
    <property type="component" value="Unassembled WGS sequence"/>
</dbReference>